<dbReference type="PANTHER" id="PTHR45228">
    <property type="entry name" value="CYCLIC DI-GMP PHOSPHODIESTERASE TM_0186-RELATED"/>
    <property type="match status" value="1"/>
</dbReference>
<dbReference type="CDD" id="cd00077">
    <property type="entry name" value="HDc"/>
    <property type="match status" value="1"/>
</dbReference>
<evidence type="ECO:0000259" key="2">
    <source>
        <dbReference type="PROSITE" id="PS51832"/>
    </source>
</evidence>
<reference evidence="3" key="1">
    <citation type="submission" date="2020-07" db="EMBL/GenBank/DDBJ databases">
        <title>Huge and variable diversity of episymbiotic CPR bacteria and DPANN archaea in groundwater ecosystems.</title>
        <authorList>
            <person name="He C.Y."/>
            <person name="Keren R."/>
            <person name="Whittaker M."/>
            <person name="Farag I.F."/>
            <person name="Doudna J."/>
            <person name="Cate J.H.D."/>
            <person name="Banfield J.F."/>
        </authorList>
    </citation>
    <scope>NUCLEOTIDE SEQUENCE</scope>
    <source>
        <strain evidence="3">NC_groundwater_17_Pr7_B-0.1um_64_12</strain>
    </source>
</reference>
<comment type="caution">
    <text evidence="3">The sequence shown here is derived from an EMBL/GenBank/DDBJ whole genome shotgun (WGS) entry which is preliminary data.</text>
</comment>
<dbReference type="PROSITE" id="PS51832">
    <property type="entry name" value="HD_GYP"/>
    <property type="match status" value="1"/>
</dbReference>
<evidence type="ECO:0000313" key="3">
    <source>
        <dbReference type="EMBL" id="MBI1757222.1"/>
    </source>
</evidence>
<feature type="domain" description="HD-GYP" evidence="2">
    <location>
        <begin position="2"/>
        <end position="199"/>
    </location>
</feature>
<dbReference type="EMBL" id="JACOSL010000056">
    <property type="protein sequence ID" value="MBI1757222.1"/>
    <property type="molecule type" value="Genomic_DNA"/>
</dbReference>
<protein>
    <submittedName>
        <fullName evidence="3">HD domain-containing protein</fullName>
    </submittedName>
</protein>
<dbReference type="Proteomes" id="UP000727962">
    <property type="component" value="Unassembled WGS sequence"/>
</dbReference>
<dbReference type="SUPFAM" id="SSF109604">
    <property type="entry name" value="HD-domain/PDEase-like"/>
    <property type="match status" value="1"/>
</dbReference>
<name>A0A931LX05_FIMGI</name>
<proteinExistence type="predicted"/>
<dbReference type="InterPro" id="IPR003607">
    <property type="entry name" value="HD/PDEase_dom"/>
</dbReference>
<accession>A0A931LX05</accession>
<sequence>MSQWAHKAAIFAALDRLEEHCPGQRGHAERVSVYAVATAERLAFSLDDLATVRDAALLHDLGKLAIESELLNGRGTLDREGLLMMKVHCDAFAWIADSLGLPSEILALGPIVVAHHERWDGTGYPMQLAGEAIPPAARVISVAEVFDAMVTGSWKPPMPEEETLAAIRELSGHAFEPAAVEAFFRVQPLIQPVAEPLAGPPRSMPRAARRWRASRPDSR</sequence>
<dbReference type="AlphaFoldDB" id="A0A931LX05"/>
<dbReference type="InterPro" id="IPR037522">
    <property type="entry name" value="HD_GYP_dom"/>
</dbReference>
<dbReference type="InterPro" id="IPR052020">
    <property type="entry name" value="Cyclic_di-GMP/3'3'-cGAMP_PDE"/>
</dbReference>
<gene>
    <name evidence="3" type="ORF">HYR64_08970</name>
</gene>
<evidence type="ECO:0000313" key="4">
    <source>
        <dbReference type="Proteomes" id="UP000727962"/>
    </source>
</evidence>
<evidence type="ECO:0000256" key="1">
    <source>
        <dbReference type="SAM" id="MobiDB-lite"/>
    </source>
</evidence>
<dbReference type="Pfam" id="PF13487">
    <property type="entry name" value="HD_5"/>
    <property type="match status" value="1"/>
</dbReference>
<dbReference type="Gene3D" id="1.10.3210.10">
    <property type="entry name" value="Hypothetical protein af1432"/>
    <property type="match status" value="1"/>
</dbReference>
<organism evidence="3 4">
    <name type="scientific">Fimbriimonas ginsengisoli</name>
    <dbReference type="NCBI Taxonomy" id="1005039"/>
    <lineage>
        <taxon>Bacteria</taxon>
        <taxon>Bacillati</taxon>
        <taxon>Armatimonadota</taxon>
        <taxon>Fimbriimonadia</taxon>
        <taxon>Fimbriimonadales</taxon>
        <taxon>Fimbriimonadaceae</taxon>
        <taxon>Fimbriimonas</taxon>
    </lineage>
</organism>
<feature type="region of interest" description="Disordered" evidence="1">
    <location>
        <begin position="195"/>
        <end position="219"/>
    </location>
</feature>